<protein>
    <submittedName>
        <fullName evidence="1">Uncharacterized protein</fullName>
    </submittedName>
</protein>
<name>A0A0P6DS01_9CRUS</name>
<dbReference type="AlphaFoldDB" id="A0A0P6DS01"/>
<sequence>MQSCSRYYKNYFKRYLVPQIFKIFKGGAWFGLALPNHACMKNVLASTFFISVSLIHPFCTKVDTQRK</sequence>
<proteinExistence type="predicted"/>
<evidence type="ECO:0000313" key="1">
    <source>
        <dbReference type="EMBL" id="JAN20963.1"/>
    </source>
</evidence>
<dbReference type="EMBL" id="GDIQ01073774">
    <property type="protein sequence ID" value="JAN20963.1"/>
    <property type="molecule type" value="Transcribed_RNA"/>
</dbReference>
<reference evidence="1" key="1">
    <citation type="submission" date="2015-10" db="EMBL/GenBank/DDBJ databases">
        <title>EvidentialGene: Evidence-directed Construction of Complete mRNA Transcriptomes without Genomes.</title>
        <authorList>
            <person name="Gilbert D.G."/>
        </authorList>
    </citation>
    <scope>NUCLEOTIDE SEQUENCE</scope>
</reference>
<organism evidence="1">
    <name type="scientific">Daphnia magna</name>
    <dbReference type="NCBI Taxonomy" id="35525"/>
    <lineage>
        <taxon>Eukaryota</taxon>
        <taxon>Metazoa</taxon>
        <taxon>Ecdysozoa</taxon>
        <taxon>Arthropoda</taxon>
        <taxon>Crustacea</taxon>
        <taxon>Branchiopoda</taxon>
        <taxon>Diplostraca</taxon>
        <taxon>Cladocera</taxon>
        <taxon>Anomopoda</taxon>
        <taxon>Daphniidae</taxon>
        <taxon>Daphnia</taxon>
    </lineage>
</organism>
<accession>A0A0P6DS01</accession>